<comment type="catalytic activity">
    <reaction evidence="1 9 10">
        <text>[protein]-peptidylproline (omega=180) = [protein]-peptidylproline (omega=0)</text>
        <dbReference type="Rhea" id="RHEA:16237"/>
        <dbReference type="Rhea" id="RHEA-COMP:10747"/>
        <dbReference type="Rhea" id="RHEA-COMP:10748"/>
        <dbReference type="ChEBI" id="CHEBI:83833"/>
        <dbReference type="ChEBI" id="CHEBI:83834"/>
        <dbReference type="EC" id="5.2.1.8"/>
    </reaction>
</comment>
<evidence type="ECO:0000313" key="13">
    <source>
        <dbReference type="Proteomes" id="UP000190897"/>
    </source>
</evidence>
<dbReference type="AlphaFoldDB" id="A0A1T5EKM5"/>
<feature type="domain" description="PPIase FKBP-type" evidence="11">
    <location>
        <begin position="6"/>
        <end position="96"/>
    </location>
</feature>
<dbReference type="OrthoDB" id="9808891at2"/>
<evidence type="ECO:0000256" key="2">
    <source>
        <dbReference type="ARBA" id="ARBA00004496"/>
    </source>
</evidence>
<dbReference type="GO" id="GO:0003755">
    <property type="term" value="F:peptidyl-prolyl cis-trans isomerase activity"/>
    <property type="evidence" value="ECO:0007669"/>
    <property type="project" value="UniProtKB-UniRule"/>
</dbReference>
<reference evidence="13" key="1">
    <citation type="submission" date="2017-02" db="EMBL/GenBank/DDBJ databases">
        <authorList>
            <person name="Varghese N."/>
            <person name="Submissions S."/>
        </authorList>
    </citation>
    <scope>NUCLEOTIDE SEQUENCE [LARGE SCALE GENOMIC DNA]</scope>
    <source>
        <strain evidence="13">DSM 22270</strain>
    </source>
</reference>
<evidence type="ECO:0000256" key="5">
    <source>
        <dbReference type="ARBA" id="ARBA00023110"/>
    </source>
</evidence>
<dbReference type="PROSITE" id="PS50059">
    <property type="entry name" value="FKBP_PPIASE"/>
    <property type="match status" value="1"/>
</dbReference>
<evidence type="ECO:0000256" key="10">
    <source>
        <dbReference type="RuleBase" id="RU003915"/>
    </source>
</evidence>
<dbReference type="STRING" id="651661.SAMN05660293_02536"/>
<keyword evidence="13" id="KW-1185">Reference proteome</keyword>
<dbReference type="InterPro" id="IPR046357">
    <property type="entry name" value="PPIase_dom_sf"/>
</dbReference>
<evidence type="ECO:0000256" key="6">
    <source>
        <dbReference type="ARBA" id="ARBA00023186"/>
    </source>
</evidence>
<dbReference type="Gene3D" id="3.10.50.40">
    <property type="match status" value="1"/>
</dbReference>
<dbReference type="PANTHER" id="PTHR47861:SF3">
    <property type="entry name" value="FKBP-TYPE PEPTIDYL-PROLYL CIS-TRANS ISOMERASE SLYD"/>
    <property type="match status" value="1"/>
</dbReference>
<dbReference type="Proteomes" id="UP000190897">
    <property type="component" value="Unassembled WGS sequence"/>
</dbReference>
<proteinExistence type="inferred from homology"/>
<comment type="function">
    <text evidence="8">Also involved in hydrogenase metallocenter assembly, probably by participating in the nickel insertion step. This function in hydrogenase biosynthesis requires chaperone activity and the presence of the metal-binding domain, but not PPIase activity.</text>
</comment>
<dbReference type="EC" id="5.2.1.8" evidence="10"/>
<name>A0A1T5EKM5_9BACT</name>
<evidence type="ECO:0000313" key="12">
    <source>
        <dbReference type="EMBL" id="SKB84220.1"/>
    </source>
</evidence>
<dbReference type="EMBL" id="FUZA01000002">
    <property type="protein sequence ID" value="SKB84220.1"/>
    <property type="molecule type" value="Genomic_DNA"/>
</dbReference>
<dbReference type="GO" id="GO:0042026">
    <property type="term" value="P:protein refolding"/>
    <property type="evidence" value="ECO:0007669"/>
    <property type="project" value="UniProtKB-ARBA"/>
</dbReference>
<comment type="similarity">
    <text evidence="3 10">Belongs to the FKBP-type PPIase family.</text>
</comment>
<keyword evidence="4" id="KW-0963">Cytoplasm</keyword>
<evidence type="ECO:0000259" key="11">
    <source>
        <dbReference type="PROSITE" id="PS50059"/>
    </source>
</evidence>
<dbReference type="PANTHER" id="PTHR47861">
    <property type="entry name" value="FKBP-TYPE PEPTIDYL-PROLYL CIS-TRANS ISOMERASE SLYD"/>
    <property type="match status" value="1"/>
</dbReference>
<dbReference type="Pfam" id="PF00254">
    <property type="entry name" value="FKBP_C"/>
    <property type="match status" value="1"/>
</dbReference>
<accession>A0A1T5EKM5</accession>
<protein>
    <recommendedName>
        <fullName evidence="10">Peptidyl-prolyl cis-trans isomerase</fullName>
        <ecNumber evidence="10">5.2.1.8</ecNumber>
    </recommendedName>
</protein>
<evidence type="ECO:0000256" key="7">
    <source>
        <dbReference type="ARBA" id="ARBA00023235"/>
    </source>
</evidence>
<gene>
    <name evidence="12" type="ORF">SAMN05660293_02536</name>
</gene>
<evidence type="ECO:0000256" key="4">
    <source>
        <dbReference type="ARBA" id="ARBA00022490"/>
    </source>
</evidence>
<evidence type="ECO:0000256" key="8">
    <source>
        <dbReference type="ARBA" id="ARBA00037071"/>
    </source>
</evidence>
<evidence type="ECO:0000256" key="3">
    <source>
        <dbReference type="ARBA" id="ARBA00006577"/>
    </source>
</evidence>
<evidence type="ECO:0000256" key="1">
    <source>
        <dbReference type="ARBA" id="ARBA00000971"/>
    </source>
</evidence>
<keyword evidence="5 9" id="KW-0697">Rotamase</keyword>
<organism evidence="12 13">
    <name type="scientific">Dyadobacter psychrophilus</name>
    <dbReference type="NCBI Taxonomy" id="651661"/>
    <lineage>
        <taxon>Bacteria</taxon>
        <taxon>Pseudomonadati</taxon>
        <taxon>Bacteroidota</taxon>
        <taxon>Cytophagia</taxon>
        <taxon>Cytophagales</taxon>
        <taxon>Spirosomataceae</taxon>
        <taxon>Dyadobacter</taxon>
    </lineage>
</organism>
<dbReference type="SUPFAM" id="SSF54534">
    <property type="entry name" value="FKBP-like"/>
    <property type="match status" value="1"/>
</dbReference>
<keyword evidence="6" id="KW-0143">Chaperone</keyword>
<dbReference type="RefSeq" id="WP_082215011.1">
    <property type="nucleotide sequence ID" value="NZ_FUZA01000002.1"/>
</dbReference>
<comment type="subcellular location">
    <subcellularLocation>
        <location evidence="2">Cytoplasm</location>
    </subcellularLocation>
</comment>
<dbReference type="InterPro" id="IPR001179">
    <property type="entry name" value="PPIase_FKBP_dom"/>
</dbReference>
<evidence type="ECO:0000256" key="9">
    <source>
        <dbReference type="PROSITE-ProRule" id="PRU00277"/>
    </source>
</evidence>
<sequence>MKVEKNNVIALTYSLRIPDTDGETDVVEVVTEEDPMYFIQGISGLPEGFENQIEGLVAGDIFEFTVAPEEGYGEFDEEAIVELPKAVFQMEDVNQDELLQIGNIIPMTNEDGERMHGQVVEIKDDVVVMNFNHPLAGKEMHFKGQIISIRPATAEEISHGHVHGAGGVHHH</sequence>
<dbReference type="GO" id="GO:0005737">
    <property type="term" value="C:cytoplasm"/>
    <property type="evidence" value="ECO:0007669"/>
    <property type="project" value="UniProtKB-SubCell"/>
</dbReference>
<keyword evidence="7 9" id="KW-0413">Isomerase</keyword>